<dbReference type="GO" id="GO:0006189">
    <property type="term" value="P:'de novo' IMP biosynthetic process"/>
    <property type="evidence" value="ECO:0007669"/>
    <property type="project" value="TreeGrafter"/>
</dbReference>
<proteinExistence type="predicted"/>
<sequence length="137" mass="14699">MLEMAQHTALLSVYDKSNLLDLARVSKRVEFAFWVRGTAKQIREAGIEISDVSDITKAPEMLGGRVKTLHPAVHGGILARTIPSDQADLTAQSISPISIVVCNLYPFEATIAKPDCTLANAVEEIDIGGVTLLRAAA</sequence>
<dbReference type="PANTHER" id="PTHR11692:SF0">
    <property type="entry name" value="BIFUNCTIONAL PURINE BIOSYNTHESIS PROTEIN ATIC"/>
    <property type="match status" value="1"/>
</dbReference>
<dbReference type="SMART" id="SM00851">
    <property type="entry name" value="MGS"/>
    <property type="match status" value="1"/>
</dbReference>
<dbReference type="CDD" id="cd01421">
    <property type="entry name" value="IMPCH"/>
    <property type="match status" value="1"/>
</dbReference>
<gene>
    <name evidence="2" type="ORF">RHS01_03212</name>
</gene>
<name>A0A8H7M735_9AGAM</name>
<feature type="domain" description="MGS-like" evidence="1">
    <location>
        <begin position="1"/>
        <end position="137"/>
    </location>
</feature>
<dbReference type="SUPFAM" id="SSF52335">
    <property type="entry name" value="Methylglyoxal synthase-like"/>
    <property type="match status" value="1"/>
</dbReference>
<dbReference type="GO" id="GO:0004643">
    <property type="term" value="F:phosphoribosylaminoimidazolecarboxamide formyltransferase activity"/>
    <property type="evidence" value="ECO:0007669"/>
    <property type="project" value="InterPro"/>
</dbReference>
<dbReference type="InterPro" id="IPR002695">
    <property type="entry name" value="PurH-like"/>
</dbReference>
<comment type="caution">
    <text evidence="2">The sequence shown here is derived from an EMBL/GenBank/DDBJ whole genome shotgun (WGS) entry which is preliminary data.</text>
</comment>
<reference evidence="2" key="1">
    <citation type="submission" date="2020-09" db="EMBL/GenBank/DDBJ databases">
        <title>Comparative genome analyses of four rice-infecting Rhizoctonia solani isolates reveal extensive enrichment of homogalacturonan modification genes.</title>
        <authorList>
            <person name="Lee D.-Y."/>
            <person name="Jeon J."/>
            <person name="Kim K.-T."/>
            <person name="Cheong K."/>
            <person name="Song H."/>
            <person name="Choi G."/>
            <person name="Ko J."/>
            <person name="Opiyo S.O."/>
            <person name="Zuo S."/>
            <person name="Madhav S."/>
            <person name="Lee Y.-H."/>
            <person name="Wang G.-L."/>
        </authorList>
    </citation>
    <scope>NUCLEOTIDE SEQUENCE</scope>
    <source>
        <strain evidence="2">AG1-IA B2</strain>
    </source>
</reference>
<dbReference type="PROSITE" id="PS51855">
    <property type="entry name" value="MGS"/>
    <property type="match status" value="1"/>
</dbReference>
<dbReference type="GO" id="GO:0005829">
    <property type="term" value="C:cytosol"/>
    <property type="evidence" value="ECO:0007669"/>
    <property type="project" value="TreeGrafter"/>
</dbReference>
<dbReference type="GO" id="GO:0003937">
    <property type="term" value="F:IMP cyclohydrolase activity"/>
    <property type="evidence" value="ECO:0007669"/>
    <property type="project" value="InterPro"/>
</dbReference>
<dbReference type="Gene3D" id="3.40.50.1380">
    <property type="entry name" value="Methylglyoxal synthase-like domain"/>
    <property type="match status" value="1"/>
</dbReference>
<dbReference type="InterPro" id="IPR036914">
    <property type="entry name" value="MGS-like_dom_sf"/>
</dbReference>
<evidence type="ECO:0000259" key="1">
    <source>
        <dbReference type="PROSITE" id="PS51855"/>
    </source>
</evidence>
<dbReference type="AlphaFoldDB" id="A0A8H7M735"/>
<organism evidence="2 3">
    <name type="scientific">Rhizoctonia solani</name>
    <dbReference type="NCBI Taxonomy" id="456999"/>
    <lineage>
        <taxon>Eukaryota</taxon>
        <taxon>Fungi</taxon>
        <taxon>Dikarya</taxon>
        <taxon>Basidiomycota</taxon>
        <taxon>Agaricomycotina</taxon>
        <taxon>Agaricomycetes</taxon>
        <taxon>Cantharellales</taxon>
        <taxon>Ceratobasidiaceae</taxon>
        <taxon>Rhizoctonia</taxon>
    </lineage>
</organism>
<dbReference type="EMBL" id="JACYCF010000004">
    <property type="protein sequence ID" value="KAF8757683.1"/>
    <property type="molecule type" value="Genomic_DNA"/>
</dbReference>
<accession>A0A8H7M735</accession>
<evidence type="ECO:0000313" key="2">
    <source>
        <dbReference type="EMBL" id="KAF8757683.1"/>
    </source>
</evidence>
<protein>
    <submittedName>
        <fullName evidence="2">Bifunctional purine biosynthesis protein</fullName>
    </submittedName>
</protein>
<dbReference type="Proteomes" id="UP000614334">
    <property type="component" value="Unassembled WGS sequence"/>
</dbReference>
<dbReference type="PANTHER" id="PTHR11692">
    <property type="entry name" value="BIFUNCTIONAL PURINE BIOSYNTHESIS PROTEIN PURH"/>
    <property type="match status" value="1"/>
</dbReference>
<dbReference type="InterPro" id="IPR011607">
    <property type="entry name" value="MGS-like_dom"/>
</dbReference>
<dbReference type="Pfam" id="PF02142">
    <property type="entry name" value="MGS"/>
    <property type="match status" value="1"/>
</dbReference>
<evidence type="ECO:0000313" key="3">
    <source>
        <dbReference type="Proteomes" id="UP000614334"/>
    </source>
</evidence>